<dbReference type="EMBL" id="JAVRIC010000010">
    <property type="protein sequence ID" value="MDT0497480.1"/>
    <property type="molecule type" value="Genomic_DNA"/>
</dbReference>
<dbReference type="Proteomes" id="UP001254608">
    <property type="component" value="Unassembled WGS sequence"/>
</dbReference>
<organism evidence="1 2">
    <name type="scientific">Banduia mediterranea</name>
    <dbReference type="NCBI Taxonomy" id="3075609"/>
    <lineage>
        <taxon>Bacteria</taxon>
        <taxon>Pseudomonadati</taxon>
        <taxon>Pseudomonadota</taxon>
        <taxon>Gammaproteobacteria</taxon>
        <taxon>Nevskiales</taxon>
        <taxon>Algiphilaceae</taxon>
        <taxon>Banduia</taxon>
    </lineage>
</organism>
<name>A0ABU2WHX7_9GAMM</name>
<evidence type="ECO:0008006" key="3">
    <source>
        <dbReference type="Google" id="ProtNLM"/>
    </source>
</evidence>
<dbReference type="RefSeq" id="WP_311364871.1">
    <property type="nucleotide sequence ID" value="NZ_JAVRIC010000010.1"/>
</dbReference>
<proteinExistence type="predicted"/>
<reference evidence="1 2" key="1">
    <citation type="submission" date="2023-09" db="EMBL/GenBank/DDBJ databases">
        <authorList>
            <person name="Rey-Velasco X."/>
        </authorList>
    </citation>
    <scope>NUCLEOTIDE SEQUENCE [LARGE SCALE GENOMIC DNA]</scope>
    <source>
        <strain evidence="1 2">W345</strain>
    </source>
</reference>
<protein>
    <recommendedName>
        <fullName evidence="3">Transposase</fullName>
    </recommendedName>
</protein>
<evidence type="ECO:0000313" key="2">
    <source>
        <dbReference type="Proteomes" id="UP001254608"/>
    </source>
</evidence>
<keyword evidence="2" id="KW-1185">Reference proteome</keyword>
<evidence type="ECO:0000313" key="1">
    <source>
        <dbReference type="EMBL" id="MDT0497480.1"/>
    </source>
</evidence>
<accession>A0ABU2WHX7</accession>
<sequence length="61" mass="7121">MISQISDMTWERINQHLLRQACADRVERSDRLRIDSTVTDAPIRAPSDRRCTSSTIRMFRG</sequence>
<gene>
    <name evidence="1" type="ORF">RM530_08910</name>
</gene>
<comment type="caution">
    <text evidence="1">The sequence shown here is derived from an EMBL/GenBank/DDBJ whole genome shotgun (WGS) entry which is preliminary data.</text>
</comment>